<organism evidence="2">
    <name type="scientific">Ajellomyces capsulatus (strain H88)</name>
    <name type="common">Darling's disease fungus</name>
    <name type="synonym">Histoplasma capsulatum</name>
    <dbReference type="NCBI Taxonomy" id="544711"/>
    <lineage>
        <taxon>Eukaryota</taxon>
        <taxon>Fungi</taxon>
        <taxon>Dikarya</taxon>
        <taxon>Ascomycota</taxon>
        <taxon>Pezizomycotina</taxon>
        <taxon>Eurotiomycetes</taxon>
        <taxon>Eurotiomycetidae</taxon>
        <taxon>Onygenales</taxon>
        <taxon>Ajellomycetaceae</taxon>
        <taxon>Histoplasma</taxon>
    </lineage>
</organism>
<dbReference type="Proteomes" id="UP000008142">
    <property type="component" value="Unassembled WGS sequence"/>
</dbReference>
<dbReference type="VEuPathDB" id="FungiDB:I7I53_01322"/>
<sequence length="298" mass="33322">MHGRFLRLWPGINGDPGARNLTPDYGVDDNVISRATPPGSPGLKMLCMAVCYHDVIDIYLQASTEGVRTRVLVGCVELPVSDRQSIDIGIATRCGDVAWENSGFSRDSSRLSQPACHKRNRPGFCGRSGTLKRLLWAWNVLGQVHFYEQRVMCSSGGVNSPENVATGTAGKVVAALLPPKTQRLSIDFLFVPFRGPLLALGRANGSELLWSLTWIDRLKKFKRVFVCLRSMALPDAVEARILDIGLVEWPVVRRLWQFDIDAMILLRYNDNTMRGHRYSSYFVCFLILPPQSLPSFQP</sequence>
<evidence type="ECO:0000313" key="2">
    <source>
        <dbReference type="Proteomes" id="UP000008142"/>
    </source>
</evidence>
<proteinExistence type="predicted"/>
<protein>
    <submittedName>
        <fullName evidence="1">Predicted protein</fullName>
    </submittedName>
</protein>
<dbReference type="EMBL" id="DS990640">
    <property type="protein sequence ID" value="EGC47753.1"/>
    <property type="molecule type" value="Genomic_DNA"/>
</dbReference>
<evidence type="ECO:0000313" key="1">
    <source>
        <dbReference type="EMBL" id="EGC47753.1"/>
    </source>
</evidence>
<gene>
    <name evidence="1" type="ORF">HCEG_06968</name>
</gene>
<accession>F0UPA1</accession>
<name>F0UPA1_AJEC8</name>
<dbReference type="HOGENOM" id="CLU_933730_0_0_1"/>
<reference evidence="2" key="1">
    <citation type="submission" date="2008-07" db="EMBL/GenBank/DDBJ databases">
        <title>Annotation of Ajellomyces capsulatus strain H88.</title>
        <authorList>
            <person name="Champion M."/>
            <person name="Cuomo C."/>
            <person name="Ma L.-J."/>
            <person name="Henn M.R."/>
            <person name="Sil A."/>
            <person name="Goldman B."/>
            <person name="Young S.K."/>
            <person name="Kodira C.D."/>
            <person name="Zeng Q."/>
            <person name="Koehrsen M."/>
            <person name="Alvarado L."/>
            <person name="Berlin A."/>
            <person name="Borenstein D."/>
            <person name="Chen Z."/>
            <person name="Engels R."/>
            <person name="Freedman E."/>
            <person name="Gellesch M."/>
            <person name="Goldberg J."/>
            <person name="Griggs A."/>
            <person name="Gujja S."/>
            <person name="Heiman D."/>
            <person name="Hepburn T."/>
            <person name="Howarth C."/>
            <person name="Jen D."/>
            <person name="Larson L."/>
            <person name="Lewis B."/>
            <person name="Mehta T."/>
            <person name="Park D."/>
            <person name="Pearson M."/>
            <person name="Roberts A."/>
            <person name="Saif S."/>
            <person name="Shea T."/>
            <person name="Shenoy N."/>
            <person name="Sisk P."/>
            <person name="Stolte C."/>
            <person name="Sykes S."/>
            <person name="Walk T."/>
            <person name="White J."/>
            <person name="Yandava C."/>
            <person name="Klein B."/>
            <person name="McEwen J.G."/>
            <person name="Puccia R."/>
            <person name="Goldman G.H."/>
            <person name="Felipe M.S."/>
            <person name="Nino-Vega G."/>
            <person name="San-Blas G."/>
            <person name="Taylor J."/>
            <person name="Mendoza L."/>
            <person name="Galagan J."/>
            <person name="Nusbaum C."/>
            <person name="Birren B."/>
        </authorList>
    </citation>
    <scope>NUCLEOTIDE SEQUENCE [LARGE SCALE GENOMIC DNA]</scope>
    <source>
        <strain evidence="2">H88</strain>
    </source>
</reference>
<dbReference type="AlphaFoldDB" id="F0UPA1"/>